<comment type="caution">
    <text evidence="1">The sequence shown here is derived from an EMBL/GenBank/DDBJ whole genome shotgun (WGS) entry which is preliminary data.</text>
</comment>
<sequence length="18" mass="2186">MLKSKMRLTCSWDTFSHN</sequence>
<gene>
    <name evidence="1" type="ORF">HID58_086026</name>
</gene>
<name>A0ABQ7XP97_BRANA</name>
<organism evidence="1 2">
    <name type="scientific">Brassica napus</name>
    <name type="common">Rape</name>
    <dbReference type="NCBI Taxonomy" id="3708"/>
    <lineage>
        <taxon>Eukaryota</taxon>
        <taxon>Viridiplantae</taxon>
        <taxon>Streptophyta</taxon>
        <taxon>Embryophyta</taxon>
        <taxon>Tracheophyta</taxon>
        <taxon>Spermatophyta</taxon>
        <taxon>Magnoliopsida</taxon>
        <taxon>eudicotyledons</taxon>
        <taxon>Gunneridae</taxon>
        <taxon>Pentapetalae</taxon>
        <taxon>rosids</taxon>
        <taxon>malvids</taxon>
        <taxon>Brassicales</taxon>
        <taxon>Brassicaceae</taxon>
        <taxon>Brassiceae</taxon>
        <taxon>Brassica</taxon>
    </lineage>
</organism>
<keyword evidence="2" id="KW-1185">Reference proteome</keyword>
<reference evidence="1 2" key="1">
    <citation type="submission" date="2021-05" db="EMBL/GenBank/DDBJ databases">
        <title>Genome Assembly of Synthetic Allotetraploid Brassica napus Reveals Homoeologous Exchanges between Subgenomes.</title>
        <authorList>
            <person name="Davis J.T."/>
        </authorList>
    </citation>
    <scope>NUCLEOTIDE SEQUENCE [LARGE SCALE GENOMIC DNA]</scope>
    <source>
        <strain evidence="2">cv. Da-Ae</strain>
        <tissue evidence="1">Seedling</tissue>
    </source>
</reference>
<evidence type="ECO:0000313" key="2">
    <source>
        <dbReference type="Proteomes" id="UP000824890"/>
    </source>
</evidence>
<protein>
    <submittedName>
        <fullName evidence="1">Uncharacterized protein</fullName>
    </submittedName>
</protein>
<evidence type="ECO:0000313" key="1">
    <source>
        <dbReference type="EMBL" id="KAH0857765.1"/>
    </source>
</evidence>
<dbReference type="Proteomes" id="UP000824890">
    <property type="component" value="Unassembled WGS sequence"/>
</dbReference>
<proteinExistence type="predicted"/>
<dbReference type="EMBL" id="JAGKQM010000019">
    <property type="protein sequence ID" value="KAH0857765.1"/>
    <property type="molecule type" value="Genomic_DNA"/>
</dbReference>
<accession>A0ABQ7XP97</accession>